<feature type="transmembrane region" description="Helical" evidence="7">
    <location>
        <begin position="99"/>
        <end position="118"/>
    </location>
</feature>
<dbReference type="GO" id="GO:0005385">
    <property type="term" value="F:zinc ion transmembrane transporter activity"/>
    <property type="evidence" value="ECO:0007669"/>
    <property type="project" value="InterPro"/>
</dbReference>
<feature type="transmembrane region" description="Helical" evidence="7">
    <location>
        <begin position="138"/>
        <end position="157"/>
    </location>
</feature>
<dbReference type="InterPro" id="IPR058533">
    <property type="entry name" value="Cation_efflux_TM"/>
</dbReference>
<protein>
    <submittedName>
        <fullName evidence="9">Cation transporter</fullName>
    </submittedName>
</protein>
<dbReference type="NCBIfam" id="TIGR01297">
    <property type="entry name" value="CDF"/>
    <property type="match status" value="1"/>
</dbReference>
<reference evidence="9" key="3">
    <citation type="submission" date="2020-02" db="EMBL/GenBank/DDBJ databases">
        <authorList>
            <person name="Sarangi A.N."/>
            <person name="Ghosh S."/>
            <person name="Mukherjee M."/>
            <person name="Tripathy S."/>
        </authorList>
    </citation>
    <scope>NUCLEOTIDE SEQUENCE</scope>
    <source>
        <strain evidence="9">BDU141951</strain>
    </source>
</reference>
<feature type="transmembrane region" description="Helical" evidence="7">
    <location>
        <begin position="169"/>
        <end position="195"/>
    </location>
</feature>
<evidence type="ECO:0000256" key="2">
    <source>
        <dbReference type="ARBA" id="ARBA00022448"/>
    </source>
</evidence>
<reference evidence="9" key="1">
    <citation type="submission" date="2014-11" db="EMBL/GenBank/DDBJ databases">
        <authorList>
            <person name="Malar M.C."/>
            <person name="Sen D."/>
            <person name="Tripathy S."/>
        </authorList>
    </citation>
    <scope>NUCLEOTIDE SEQUENCE</scope>
    <source>
        <strain evidence="9">BDU141951</strain>
    </source>
</reference>
<name>A0A8T6QSB1_9CYAN</name>
<gene>
    <name evidence="9" type="ORF">QQ91_013585</name>
</gene>
<dbReference type="AlphaFoldDB" id="A0A8T6QSB1"/>
<evidence type="ECO:0000256" key="4">
    <source>
        <dbReference type="ARBA" id="ARBA00022989"/>
    </source>
</evidence>
<dbReference type="GO" id="GO:0006882">
    <property type="term" value="P:intracellular zinc ion homeostasis"/>
    <property type="evidence" value="ECO:0007669"/>
    <property type="project" value="InterPro"/>
</dbReference>
<dbReference type="EMBL" id="JTHE02000003">
    <property type="protein sequence ID" value="NEV68144.1"/>
    <property type="molecule type" value="Genomic_DNA"/>
</dbReference>
<keyword evidence="4 7" id="KW-1133">Transmembrane helix</keyword>
<keyword evidence="5" id="KW-0406">Ion transport</keyword>
<evidence type="ECO:0000256" key="1">
    <source>
        <dbReference type="ARBA" id="ARBA00004141"/>
    </source>
</evidence>
<evidence type="ECO:0000313" key="9">
    <source>
        <dbReference type="EMBL" id="NEV68144.1"/>
    </source>
</evidence>
<dbReference type="Pfam" id="PF01545">
    <property type="entry name" value="Cation_efflux"/>
    <property type="match status" value="2"/>
</dbReference>
<comment type="subcellular location">
    <subcellularLocation>
        <location evidence="1">Membrane</location>
        <topology evidence="1">Multi-pass membrane protein</topology>
    </subcellularLocation>
</comment>
<feature type="domain" description="Cation efflux protein transmembrane" evidence="8">
    <location>
        <begin position="5"/>
        <end position="50"/>
    </location>
</feature>
<keyword evidence="2" id="KW-0813">Transport</keyword>
<evidence type="ECO:0000256" key="3">
    <source>
        <dbReference type="ARBA" id="ARBA00022692"/>
    </source>
</evidence>
<feature type="transmembrane region" description="Helical" evidence="7">
    <location>
        <begin position="201"/>
        <end position="219"/>
    </location>
</feature>
<comment type="caution">
    <text evidence="9">The sequence shown here is derived from an EMBL/GenBank/DDBJ whole genome shotgun (WGS) entry which is preliminary data.</text>
</comment>
<dbReference type="PANTHER" id="PTHR45755:SF4">
    <property type="entry name" value="ZINC TRANSPORTER 7"/>
    <property type="match status" value="1"/>
</dbReference>
<proteinExistence type="predicted"/>
<keyword evidence="3 7" id="KW-0812">Transmembrane</keyword>
<feature type="transmembrane region" description="Helical" evidence="7">
    <location>
        <begin position="67"/>
        <end position="87"/>
    </location>
</feature>
<dbReference type="InterPro" id="IPR027469">
    <property type="entry name" value="Cation_efflux_TMD_sf"/>
</dbReference>
<dbReference type="InterPro" id="IPR045316">
    <property type="entry name" value="Msc2-like"/>
</dbReference>
<dbReference type="SUPFAM" id="SSF161111">
    <property type="entry name" value="Cation efflux protein transmembrane domain-like"/>
    <property type="match status" value="2"/>
</dbReference>
<dbReference type="GO" id="GO:0016020">
    <property type="term" value="C:membrane"/>
    <property type="evidence" value="ECO:0007669"/>
    <property type="project" value="UniProtKB-SubCell"/>
</dbReference>
<dbReference type="PANTHER" id="PTHR45755">
    <property type="match status" value="1"/>
</dbReference>
<keyword evidence="6 7" id="KW-0472">Membrane</keyword>
<sequence>MVTVTLFAGIELWVGWLSHSLTLRADSGHMLTDGLAMAIALAAAWMAQRSRSVATGNQRVALRADSGHMLTDGLAMAIALAAAWMAQRSRSVATGNQRVEVLAALINSLALLAMAVWIGREAWTHWHGTPTEILTWPMLITSLLGLLINGLNLYWLHGDWRQDLNVRGVFLHILADLVGSVGAILAAIAVTFLNWVWADMLIGTAVALIIAVSAVPLLWQSITKLRTAPPDAAKLAASLEAVGWLETGQTDLAKLVTK</sequence>
<evidence type="ECO:0000256" key="6">
    <source>
        <dbReference type="ARBA" id="ARBA00023136"/>
    </source>
</evidence>
<organism evidence="9">
    <name type="scientific">Lyngbya confervoides BDU141951</name>
    <dbReference type="NCBI Taxonomy" id="1574623"/>
    <lineage>
        <taxon>Bacteria</taxon>
        <taxon>Bacillati</taxon>
        <taxon>Cyanobacteriota</taxon>
        <taxon>Cyanophyceae</taxon>
        <taxon>Oscillatoriophycideae</taxon>
        <taxon>Oscillatoriales</taxon>
        <taxon>Microcoleaceae</taxon>
        <taxon>Lyngbya</taxon>
    </lineage>
</organism>
<evidence type="ECO:0000259" key="8">
    <source>
        <dbReference type="Pfam" id="PF01545"/>
    </source>
</evidence>
<feature type="domain" description="Cation efflux protein transmembrane" evidence="8">
    <location>
        <begin position="60"/>
        <end position="225"/>
    </location>
</feature>
<dbReference type="InterPro" id="IPR002524">
    <property type="entry name" value="Cation_efflux"/>
</dbReference>
<evidence type="ECO:0000256" key="7">
    <source>
        <dbReference type="SAM" id="Phobius"/>
    </source>
</evidence>
<dbReference type="Gene3D" id="1.20.1510.10">
    <property type="entry name" value="Cation efflux protein transmembrane domain"/>
    <property type="match status" value="2"/>
</dbReference>
<reference evidence="9" key="2">
    <citation type="journal article" date="2015" name="Genome Announc.">
        <title>Draft Genome Sequence of Filamentous Marine Cyanobacterium Lyngbya confervoides Strain BDU141951.</title>
        <authorList>
            <person name="Chandrababunaidu M.M."/>
            <person name="Sen D."/>
            <person name="Tripathy S."/>
        </authorList>
    </citation>
    <scope>NUCLEOTIDE SEQUENCE</scope>
    <source>
        <strain evidence="9">BDU141951</strain>
    </source>
</reference>
<evidence type="ECO:0000256" key="5">
    <source>
        <dbReference type="ARBA" id="ARBA00023065"/>
    </source>
</evidence>
<accession>A0A8T6QSB1</accession>